<reference evidence="1 2" key="1">
    <citation type="journal article" date="2023" name="Nucleic Acids Res.">
        <title>The hologenome of Daphnia magna reveals possible DNA methylation and microbiome-mediated evolution of the host genome.</title>
        <authorList>
            <person name="Chaturvedi A."/>
            <person name="Li X."/>
            <person name="Dhandapani V."/>
            <person name="Marshall H."/>
            <person name="Kissane S."/>
            <person name="Cuenca-Cambronero M."/>
            <person name="Asole G."/>
            <person name="Calvet F."/>
            <person name="Ruiz-Romero M."/>
            <person name="Marangio P."/>
            <person name="Guigo R."/>
            <person name="Rago D."/>
            <person name="Mirbahai L."/>
            <person name="Eastwood N."/>
            <person name="Colbourne J.K."/>
            <person name="Zhou J."/>
            <person name="Mallon E."/>
            <person name="Orsini L."/>
        </authorList>
    </citation>
    <scope>NUCLEOTIDE SEQUENCE [LARGE SCALE GENOMIC DNA]</scope>
    <source>
        <strain evidence="1">LRV0_1</strain>
    </source>
</reference>
<dbReference type="EMBL" id="JAOYFB010000003">
    <property type="protein sequence ID" value="KAK4010102.1"/>
    <property type="molecule type" value="Genomic_DNA"/>
</dbReference>
<dbReference type="Proteomes" id="UP001234178">
    <property type="component" value="Unassembled WGS sequence"/>
</dbReference>
<gene>
    <name evidence="1" type="ORF">OUZ56_019250</name>
</gene>
<evidence type="ECO:0000313" key="1">
    <source>
        <dbReference type="EMBL" id="KAK4010102.1"/>
    </source>
</evidence>
<accession>A0ABQ9ZB24</accession>
<keyword evidence="2" id="KW-1185">Reference proteome</keyword>
<sequence length="77" mass="8780">MDRQLAKIRTKKMIERLIQMDLKDDICCQVKVSDIHVCCVKLTKNSSESDGDILWAVAPHSTFLEVQAEHKRAAIIN</sequence>
<protein>
    <submittedName>
        <fullName evidence="1">Uncharacterized protein</fullName>
    </submittedName>
</protein>
<organism evidence="1 2">
    <name type="scientific">Daphnia magna</name>
    <dbReference type="NCBI Taxonomy" id="35525"/>
    <lineage>
        <taxon>Eukaryota</taxon>
        <taxon>Metazoa</taxon>
        <taxon>Ecdysozoa</taxon>
        <taxon>Arthropoda</taxon>
        <taxon>Crustacea</taxon>
        <taxon>Branchiopoda</taxon>
        <taxon>Diplostraca</taxon>
        <taxon>Cladocera</taxon>
        <taxon>Anomopoda</taxon>
        <taxon>Daphniidae</taxon>
        <taxon>Daphnia</taxon>
    </lineage>
</organism>
<comment type="caution">
    <text evidence="1">The sequence shown here is derived from an EMBL/GenBank/DDBJ whole genome shotgun (WGS) entry which is preliminary data.</text>
</comment>
<evidence type="ECO:0000313" key="2">
    <source>
        <dbReference type="Proteomes" id="UP001234178"/>
    </source>
</evidence>
<name>A0ABQ9ZB24_9CRUS</name>
<proteinExistence type="predicted"/>